<dbReference type="InParanoid" id="A0A2I0MI51"/>
<proteinExistence type="predicted"/>
<gene>
    <name evidence="1" type="primary">SVIP</name>
    <name evidence="1" type="ORF">A306_00004745</name>
</gene>
<protein>
    <submittedName>
        <fullName evidence="1">Small VCP/p97-interacting protein</fullName>
    </submittedName>
</protein>
<dbReference type="EMBL" id="AKCR02000011">
    <property type="protein sequence ID" value="PKK29360.1"/>
    <property type="molecule type" value="Genomic_DNA"/>
</dbReference>
<sequence>MFLVLACQRWGDGFSHVEVLSLPVVSPYEYVVWSVNVCMYVCLCVTGLGTAQVPTWCFQCLFQALQFKFSLSPYVESCS</sequence>
<keyword evidence="2" id="KW-1185">Reference proteome</keyword>
<dbReference type="Proteomes" id="UP000053872">
    <property type="component" value="Unassembled WGS sequence"/>
</dbReference>
<evidence type="ECO:0000313" key="2">
    <source>
        <dbReference type="Proteomes" id="UP000053872"/>
    </source>
</evidence>
<evidence type="ECO:0000313" key="1">
    <source>
        <dbReference type="EMBL" id="PKK29360.1"/>
    </source>
</evidence>
<dbReference type="AlphaFoldDB" id="A0A2I0MI51"/>
<comment type="caution">
    <text evidence="1">The sequence shown here is derived from an EMBL/GenBank/DDBJ whole genome shotgun (WGS) entry which is preliminary data.</text>
</comment>
<name>A0A2I0MI51_COLLI</name>
<accession>A0A2I0MI51</accession>
<organism evidence="1 2">
    <name type="scientific">Columba livia</name>
    <name type="common">Rock dove</name>
    <dbReference type="NCBI Taxonomy" id="8932"/>
    <lineage>
        <taxon>Eukaryota</taxon>
        <taxon>Metazoa</taxon>
        <taxon>Chordata</taxon>
        <taxon>Craniata</taxon>
        <taxon>Vertebrata</taxon>
        <taxon>Euteleostomi</taxon>
        <taxon>Archelosauria</taxon>
        <taxon>Archosauria</taxon>
        <taxon>Dinosauria</taxon>
        <taxon>Saurischia</taxon>
        <taxon>Theropoda</taxon>
        <taxon>Coelurosauria</taxon>
        <taxon>Aves</taxon>
        <taxon>Neognathae</taxon>
        <taxon>Neoaves</taxon>
        <taxon>Columbimorphae</taxon>
        <taxon>Columbiformes</taxon>
        <taxon>Columbidae</taxon>
        <taxon>Columba</taxon>
    </lineage>
</organism>
<reference evidence="1 2" key="1">
    <citation type="journal article" date="2013" name="Science">
        <title>Genomic diversity and evolution of the head crest in the rock pigeon.</title>
        <authorList>
            <person name="Shapiro M.D."/>
            <person name="Kronenberg Z."/>
            <person name="Li C."/>
            <person name="Domyan E.T."/>
            <person name="Pan H."/>
            <person name="Campbell M."/>
            <person name="Tan H."/>
            <person name="Huff C.D."/>
            <person name="Hu H."/>
            <person name="Vickrey A.I."/>
            <person name="Nielsen S.C."/>
            <person name="Stringham S.A."/>
            <person name="Hu H."/>
            <person name="Willerslev E."/>
            <person name="Gilbert M.T."/>
            <person name="Yandell M."/>
            <person name="Zhang G."/>
            <person name="Wang J."/>
        </authorList>
    </citation>
    <scope>NUCLEOTIDE SEQUENCE [LARGE SCALE GENOMIC DNA]</scope>
    <source>
        <tissue evidence="1">Blood</tissue>
    </source>
</reference>